<sequence length="90" mass="10173">MPRAGKATLYTGRSSSIFPTIVHAPTFWFRQKAPVFNQPKDDRRDQAVAIRLGVQIGTVTHRTNCAWWCFSVWQLDLSAGIVTLPVSSRR</sequence>
<proteinExistence type="predicted"/>
<name>A0A5S6QG14_TRIMR</name>
<organism evidence="1 2">
    <name type="scientific">Trichuris muris</name>
    <name type="common">Mouse whipworm</name>
    <dbReference type="NCBI Taxonomy" id="70415"/>
    <lineage>
        <taxon>Eukaryota</taxon>
        <taxon>Metazoa</taxon>
        <taxon>Ecdysozoa</taxon>
        <taxon>Nematoda</taxon>
        <taxon>Enoplea</taxon>
        <taxon>Dorylaimia</taxon>
        <taxon>Trichinellida</taxon>
        <taxon>Trichuridae</taxon>
        <taxon>Trichuris</taxon>
    </lineage>
</organism>
<dbReference type="AlphaFoldDB" id="A0A5S6QG14"/>
<accession>A0A5S6QG14</accession>
<evidence type="ECO:0000313" key="2">
    <source>
        <dbReference type="WBParaSite" id="TMUE_2000006143.1"/>
    </source>
</evidence>
<dbReference type="WBParaSite" id="TMUE_2000006143.1">
    <property type="protein sequence ID" value="TMUE_2000006143.1"/>
    <property type="gene ID" value="WBGene00292677"/>
</dbReference>
<evidence type="ECO:0000313" key="1">
    <source>
        <dbReference type="Proteomes" id="UP000046395"/>
    </source>
</evidence>
<protein>
    <submittedName>
        <fullName evidence="2">Uncharacterized protein</fullName>
    </submittedName>
</protein>
<dbReference type="Proteomes" id="UP000046395">
    <property type="component" value="Unassembled WGS sequence"/>
</dbReference>
<reference evidence="2" key="1">
    <citation type="submission" date="2019-12" db="UniProtKB">
        <authorList>
            <consortium name="WormBaseParasite"/>
        </authorList>
    </citation>
    <scope>IDENTIFICATION</scope>
</reference>
<keyword evidence="1" id="KW-1185">Reference proteome</keyword>